<accession>A0A1M5G8V3</accession>
<keyword evidence="3" id="KW-0804">Transcription</keyword>
<dbReference type="InterPro" id="IPR016032">
    <property type="entry name" value="Sig_transdc_resp-reg_C-effctor"/>
</dbReference>
<dbReference type="InterPro" id="IPR036388">
    <property type="entry name" value="WH-like_DNA-bd_sf"/>
</dbReference>
<keyword evidence="2" id="KW-0238">DNA-binding</keyword>
<evidence type="ECO:0000313" key="6">
    <source>
        <dbReference type="EMBL" id="SHF99892.1"/>
    </source>
</evidence>
<dbReference type="PANTHER" id="PTHR44688:SF16">
    <property type="entry name" value="DNA-BINDING TRANSCRIPTIONAL ACTIVATOR DEVR_DOSR"/>
    <property type="match status" value="1"/>
</dbReference>
<dbReference type="PANTHER" id="PTHR44688">
    <property type="entry name" value="DNA-BINDING TRANSCRIPTIONAL ACTIVATOR DEVR_DOSR"/>
    <property type="match status" value="1"/>
</dbReference>
<evidence type="ECO:0000259" key="5">
    <source>
        <dbReference type="PROSITE" id="PS50043"/>
    </source>
</evidence>
<evidence type="ECO:0000313" key="7">
    <source>
        <dbReference type="Proteomes" id="UP000184076"/>
    </source>
</evidence>
<reference evidence="7" key="1">
    <citation type="submission" date="2016-11" db="EMBL/GenBank/DDBJ databases">
        <authorList>
            <person name="Varghese N."/>
            <person name="Submissions S."/>
        </authorList>
    </citation>
    <scope>NUCLEOTIDE SEQUENCE [LARGE SCALE GENOMIC DNA]</scope>
    <source>
        <strain evidence="7">DSM 9756</strain>
    </source>
</reference>
<dbReference type="Proteomes" id="UP000184076">
    <property type="component" value="Unassembled WGS sequence"/>
</dbReference>
<evidence type="ECO:0000256" key="3">
    <source>
        <dbReference type="ARBA" id="ARBA00023163"/>
    </source>
</evidence>
<gene>
    <name evidence="6" type="ORF">SAMN02745206_03079</name>
</gene>
<dbReference type="EMBL" id="FQVB01000035">
    <property type="protein sequence ID" value="SHF99892.1"/>
    <property type="molecule type" value="Genomic_DNA"/>
</dbReference>
<feature type="domain" description="HTH luxR-type" evidence="5">
    <location>
        <begin position="214"/>
        <end position="279"/>
    </location>
</feature>
<name>A0A1M5G8V3_9BACT</name>
<dbReference type="SMART" id="SM00421">
    <property type="entry name" value="HTH_LUXR"/>
    <property type="match status" value="1"/>
</dbReference>
<dbReference type="Gene3D" id="3.30.450.20">
    <property type="entry name" value="PAS domain"/>
    <property type="match status" value="1"/>
</dbReference>
<dbReference type="PROSITE" id="PS50043">
    <property type="entry name" value="HTH_LUXR_2"/>
    <property type="match status" value="1"/>
</dbReference>
<keyword evidence="7" id="KW-1185">Reference proteome</keyword>
<proteinExistence type="predicted"/>
<evidence type="ECO:0000256" key="1">
    <source>
        <dbReference type="ARBA" id="ARBA00023015"/>
    </source>
</evidence>
<dbReference type="SUPFAM" id="SSF55785">
    <property type="entry name" value="PYP-like sensor domain (PAS domain)"/>
    <property type="match status" value="1"/>
</dbReference>
<evidence type="ECO:0000256" key="2">
    <source>
        <dbReference type="ARBA" id="ARBA00023125"/>
    </source>
</evidence>
<dbReference type="InterPro" id="IPR000792">
    <property type="entry name" value="Tscrpt_reg_LuxR_C"/>
</dbReference>
<dbReference type="SUPFAM" id="SSF46894">
    <property type="entry name" value="C-terminal effector domain of the bipartite response regulators"/>
    <property type="match status" value="1"/>
</dbReference>
<dbReference type="GO" id="GO:0003677">
    <property type="term" value="F:DNA binding"/>
    <property type="evidence" value="ECO:0007669"/>
    <property type="project" value="UniProtKB-KW"/>
</dbReference>
<protein>
    <submittedName>
        <fullName evidence="6">Regulatory protein, luxR family</fullName>
    </submittedName>
</protein>
<dbReference type="PRINTS" id="PR00038">
    <property type="entry name" value="HTHLUXR"/>
</dbReference>
<dbReference type="RefSeq" id="WP_084076543.1">
    <property type="nucleotide sequence ID" value="NZ_FQVB01000035.1"/>
</dbReference>
<keyword evidence="1" id="KW-0805">Transcription regulation</keyword>
<keyword evidence="4" id="KW-0175">Coiled coil</keyword>
<dbReference type="Pfam" id="PF00196">
    <property type="entry name" value="GerE"/>
    <property type="match status" value="1"/>
</dbReference>
<evidence type="ECO:0000256" key="4">
    <source>
        <dbReference type="SAM" id="Coils"/>
    </source>
</evidence>
<dbReference type="AlphaFoldDB" id="A0A1M5G8V3"/>
<sequence length="283" mass="32129">MDRPPEMLPTPFLDCLSAHVAVLDGSGTILWVNRAWKEYGRDNGYRGPEGAVGLNYLEECSRAVLRGAPAAKAVGEALQGLLASGTDEFRLPYDCHSPEKKRWFLLRAFPLEGYPPARAVVSHEDVTELMLAREELEAQRARLERMNLVLTELLDRRQRDRAALEEAVAENVHRRLLPLVDLLRGRLRTKDGRDLLDRLERGLRDVASPFLRRLGQSALGLTPRELEVAEMVRNGCSSKEIAERLHISEKAVAFHRGNLRRKLGLRHRRESLRVRLLALEQAE</sequence>
<dbReference type="OrthoDB" id="5429992at2"/>
<dbReference type="InterPro" id="IPR035965">
    <property type="entry name" value="PAS-like_dom_sf"/>
</dbReference>
<feature type="coiled-coil region" evidence="4">
    <location>
        <begin position="126"/>
        <end position="170"/>
    </location>
</feature>
<organism evidence="6 7">
    <name type="scientific">Desulfacinum infernum DSM 9756</name>
    <dbReference type="NCBI Taxonomy" id="1121391"/>
    <lineage>
        <taxon>Bacteria</taxon>
        <taxon>Pseudomonadati</taxon>
        <taxon>Thermodesulfobacteriota</taxon>
        <taxon>Syntrophobacteria</taxon>
        <taxon>Syntrophobacterales</taxon>
        <taxon>Syntrophobacteraceae</taxon>
        <taxon>Desulfacinum</taxon>
    </lineage>
</organism>
<dbReference type="GO" id="GO:0006355">
    <property type="term" value="P:regulation of DNA-templated transcription"/>
    <property type="evidence" value="ECO:0007669"/>
    <property type="project" value="InterPro"/>
</dbReference>
<dbReference type="CDD" id="cd06170">
    <property type="entry name" value="LuxR_C_like"/>
    <property type="match status" value="1"/>
</dbReference>
<dbReference type="Gene3D" id="1.10.10.10">
    <property type="entry name" value="Winged helix-like DNA-binding domain superfamily/Winged helix DNA-binding domain"/>
    <property type="match status" value="1"/>
</dbReference>
<dbReference type="STRING" id="1121391.SAMN02745206_03079"/>